<reference evidence="4" key="2">
    <citation type="submission" date="2018-11" db="EMBL/GenBank/DDBJ databases">
        <title>Proposal to divide the Flavobacteriaceae and reorganize its genera based on Amino Acid Identity values calculated from whole genome sequences.</title>
        <authorList>
            <person name="Nicholson A.C."/>
            <person name="Gulvik C.A."/>
            <person name="Whitney A.M."/>
            <person name="Humrighouse B.W."/>
            <person name="Bell M."/>
            <person name="Holmes B."/>
            <person name="Steigerwalt A.B."/>
            <person name="Villarma A."/>
            <person name="Sheth M."/>
            <person name="Batra D."/>
            <person name="Pryor J."/>
            <person name="Bernardet J.-F."/>
            <person name="Hugo C."/>
            <person name="Kampfer P."/>
            <person name="Newman J.D."/>
            <person name="McQuiston J.R."/>
        </authorList>
    </citation>
    <scope>NUCLEOTIDE SEQUENCE [LARGE SCALE GENOMIC DNA]</scope>
    <source>
        <strain evidence="4">F5649</strain>
    </source>
</reference>
<evidence type="ECO:0000313" key="1">
    <source>
        <dbReference type="EMBL" id="AZI39105.1"/>
    </source>
</evidence>
<reference evidence="2" key="3">
    <citation type="submission" date="2018-11" db="EMBL/GenBank/DDBJ databases">
        <title>Proposal to divide the Flavobacteriaceae and reorganize its genera based on Amino Acid Identity values calculated from whole genome sequences.</title>
        <authorList>
            <person name="Nicholson A.C."/>
            <person name="Gulvik C.A."/>
            <person name="Whitney A.M."/>
            <person name="Humrighouse B.W."/>
            <person name="Bell M."/>
            <person name="Holmes B."/>
            <person name="Steigerwalt A."/>
            <person name="Villarma A."/>
            <person name="Sheth M."/>
            <person name="Batra D."/>
            <person name="Pryor J."/>
            <person name="Bernardet J.-F."/>
            <person name="Hugo C."/>
            <person name="Kampfer P."/>
            <person name="Newman J."/>
            <person name="Mcquiston J.R."/>
        </authorList>
    </citation>
    <scope>NUCLEOTIDE SEQUENCE [LARGE SCALE GENOMIC DNA]</scope>
    <source>
        <strain evidence="1">F5649</strain>
        <strain evidence="2">H6466</strain>
    </source>
</reference>
<evidence type="ECO:0000313" key="2">
    <source>
        <dbReference type="EMBL" id="AZI55954.1"/>
    </source>
</evidence>
<dbReference type="EMBL" id="CP034161">
    <property type="protein sequence ID" value="AZI39105.1"/>
    <property type="molecule type" value="Genomic_DNA"/>
</dbReference>
<gene>
    <name evidence="1" type="ORF">EIB74_03570</name>
    <name evidence="2" type="ORF">EIB75_12070</name>
</gene>
<accession>A0A3G8ZN39</accession>
<proteinExistence type="predicted"/>
<accession>A0A3G8Y0X3</accession>
<sequence length="255" mass="29478">MEEQGYIEIRVDNINNSLTPKDIDINEIKNVISDIETFLYPSREEKKLRPQISYDIESGSAKHKFYLPISAVILFNGLTTEINKRKSLDFLDYKRQEVIDKFQKKAIKEGYTIEFNNSLSKESSLIIDINTNYDMIVPQFYESEFYLYGEIYQEGGKSPNIHISTTKFGNLTISATKEQILDGEKKTYKPYGVKVKGKKNLADGKFNDLRLVEFINYRPIFDKTLLDKIIGRASKNLNKISNLDLWIEGLKTEGI</sequence>
<name>A0A3G8ZN39_9FLAO</name>
<evidence type="ECO:0000313" key="4">
    <source>
        <dbReference type="Proteomes" id="UP000281810"/>
    </source>
</evidence>
<protein>
    <submittedName>
        <fullName evidence="2">Uncharacterized protein</fullName>
    </submittedName>
</protein>
<dbReference type="EMBL" id="CP034160">
    <property type="protein sequence ID" value="AZI55954.1"/>
    <property type="molecule type" value="Genomic_DNA"/>
</dbReference>
<keyword evidence="4" id="KW-1185">Reference proteome</keyword>
<organism evidence="2 3">
    <name type="scientific">Epilithonimonas vandammei</name>
    <dbReference type="NCBI Taxonomy" id="2487072"/>
    <lineage>
        <taxon>Bacteria</taxon>
        <taxon>Pseudomonadati</taxon>
        <taxon>Bacteroidota</taxon>
        <taxon>Flavobacteriia</taxon>
        <taxon>Flavobacteriales</taxon>
        <taxon>Weeksellaceae</taxon>
        <taxon>Chryseobacterium group</taxon>
        <taxon>Epilithonimonas</taxon>
    </lineage>
</organism>
<dbReference type="Proteomes" id="UP000272316">
    <property type="component" value="Chromosome"/>
</dbReference>
<reference evidence="3" key="1">
    <citation type="submission" date="2018-11" db="EMBL/GenBank/DDBJ databases">
        <title>Proposal to divide the Flavobacteriaceae and reorganize its genera based on Amino Acid Identity values calculated from whole genome sequences.</title>
        <authorList>
            <person name="Nicholson A.C."/>
            <person name="Gulvik C.A."/>
            <person name="Whitney A.M."/>
            <person name="Sheth M."/>
            <person name="Batra D."/>
            <person name="Pryor J."/>
            <person name="Bernardet J.-F."/>
            <person name="Hugo C."/>
            <person name="Kampfer P."/>
            <person name="Newman J.D."/>
            <person name="McQuiston J.R."/>
        </authorList>
    </citation>
    <scope>NUCLEOTIDE SEQUENCE [LARGE SCALE GENOMIC DNA]</scope>
    <source>
        <strain evidence="3">H6466</strain>
    </source>
</reference>
<evidence type="ECO:0000313" key="3">
    <source>
        <dbReference type="Proteomes" id="UP000272316"/>
    </source>
</evidence>
<dbReference type="RefSeq" id="WP_124801389.1">
    <property type="nucleotide sequence ID" value="NZ_CP034160.1"/>
</dbReference>
<dbReference type="OrthoDB" id="6057423at2"/>
<dbReference type="KEGG" id="eva:EIB75_12070"/>
<dbReference type="AlphaFoldDB" id="A0A3G8ZN39"/>
<dbReference type="Proteomes" id="UP000281810">
    <property type="component" value="Chromosome"/>
</dbReference>